<name>A0A4Y2TBJ4_ARAVE</name>
<feature type="compositionally biased region" description="Polar residues" evidence="1">
    <location>
        <begin position="15"/>
        <end position="42"/>
    </location>
</feature>
<feature type="region of interest" description="Disordered" evidence="1">
    <location>
        <begin position="15"/>
        <end position="46"/>
    </location>
</feature>
<accession>A0A4Y2TBJ4</accession>
<organism evidence="2 3">
    <name type="scientific">Araneus ventricosus</name>
    <name type="common">Orbweaver spider</name>
    <name type="synonym">Epeira ventricosa</name>
    <dbReference type="NCBI Taxonomy" id="182803"/>
    <lineage>
        <taxon>Eukaryota</taxon>
        <taxon>Metazoa</taxon>
        <taxon>Ecdysozoa</taxon>
        <taxon>Arthropoda</taxon>
        <taxon>Chelicerata</taxon>
        <taxon>Arachnida</taxon>
        <taxon>Araneae</taxon>
        <taxon>Araneomorphae</taxon>
        <taxon>Entelegynae</taxon>
        <taxon>Araneoidea</taxon>
        <taxon>Araneidae</taxon>
        <taxon>Araneus</taxon>
    </lineage>
</organism>
<keyword evidence="3" id="KW-1185">Reference proteome</keyword>
<evidence type="ECO:0000256" key="1">
    <source>
        <dbReference type="SAM" id="MobiDB-lite"/>
    </source>
</evidence>
<dbReference type="AlphaFoldDB" id="A0A4Y2TBJ4"/>
<protein>
    <submittedName>
        <fullName evidence="2">Uncharacterized protein</fullName>
    </submittedName>
</protein>
<evidence type="ECO:0000313" key="3">
    <source>
        <dbReference type="Proteomes" id="UP000499080"/>
    </source>
</evidence>
<reference evidence="2 3" key="1">
    <citation type="journal article" date="2019" name="Sci. Rep.">
        <title>Orb-weaving spider Araneus ventricosus genome elucidates the spidroin gene catalogue.</title>
        <authorList>
            <person name="Kono N."/>
            <person name="Nakamura H."/>
            <person name="Ohtoshi R."/>
            <person name="Moran D.A.P."/>
            <person name="Shinohara A."/>
            <person name="Yoshida Y."/>
            <person name="Fujiwara M."/>
            <person name="Mori M."/>
            <person name="Tomita M."/>
            <person name="Arakawa K."/>
        </authorList>
    </citation>
    <scope>NUCLEOTIDE SEQUENCE [LARGE SCALE GENOMIC DNA]</scope>
</reference>
<comment type="caution">
    <text evidence="2">The sequence shown here is derived from an EMBL/GenBank/DDBJ whole genome shotgun (WGS) entry which is preliminary data.</text>
</comment>
<dbReference type="Proteomes" id="UP000499080">
    <property type="component" value="Unassembled WGS sequence"/>
</dbReference>
<evidence type="ECO:0000313" key="2">
    <source>
        <dbReference type="EMBL" id="GBN97611.1"/>
    </source>
</evidence>
<sequence>MSDKQTLAKTIVTEQLSESGGVESFTSRPVDSQNLPKTNEQNDPFEGEIPEIQGLLEKAMELEMEIQSAISSSKATST</sequence>
<gene>
    <name evidence="2" type="ORF">AVEN_214525_1</name>
</gene>
<dbReference type="EMBL" id="BGPR01027249">
    <property type="protein sequence ID" value="GBN97611.1"/>
    <property type="molecule type" value="Genomic_DNA"/>
</dbReference>
<proteinExistence type="predicted"/>